<dbReference type="Gene3D" id="3.40.50.720">
    <property type="entry name" value="NAD(P)-binding Rossmann-like Domain"/>
    <property type="match status" value="1"/>
</dbReference>
<dbReference type="PANTHER" id="PTHR43377:SF6">
    <property type="entry name" value="GFO_IDH_MOCA-LIKE OXIDOREDUCTASE N-TERMINAL DOMAIN-CONTAINING PROTEIN"/>
    <property type="match status" value="1"/>
</dbReference>
<dbReference type="SUPFAM" id="SSF51735">
    <property type="entry name" value="NAD(P)-binding Rossmann-fold domains"/>
    <property type="match status" value="1"/>
</dbReference>
<evidence type="ECO:0000259" key="1">
    <source>
        <dbReference type="Pfam" id="PF01408"/>
    </source>
</evidence>
<proteinExistence type="predicted"/>
<dbReference type="SUPFAM" id="SSF55347">
    <property type="entry name" value="Glyceraldehyde-3-phosphate dehydrogenase-like, C-terminal domain"/>
    <property type="match status" value="1"/>
</dbReference>
<keyword evidence="4" id="KW-1185">Reference proteome</keyword>
<organism evidence="3 4">
    <name type="scientific">Agaribacillus aureus</name>
    <dbReference type="NCBI Taxonomy" id="3051825"/>
    <lineage>
        <taxon>Bacteria</taxon>
        <taxon>Pseudomonadati</taxon>
        <taxon>Bacteroidota</taxon>
        <taxon>Cytophagia</taxon>
        <taxon>Cytophagales</taxon>
        <taxon>Splendidivirgaceae</taxon>
        <taxon>Agaribacillus</taxon>
    </lineage>
</organism>
<feature type="domain" description="GFO/IDH/MocA-like oxidoreductase" evidence="2">
    <location>
        <begin position="129"/>
        <end position="239"/>
    </location>
</feature>
<dbReference type="RefSeq" id="WP_346759577.1">
    <property type="nucleotide sequence ID" value="NZ_JAUJEB010000004.1"/>
</dbReference>
<dbReference type="PANTHER" id="PTHR43377">
    <property type="entry name" value="BILIVERDIN REDUCTASE A"/>
    <property type="match status" value="1"/>
</dbReference>
<comment type="caution">
    <text evidence="3">The sequence shown here is derived from an EMBL/GenBank/DDBJ whole genome shotgun (WGS) entry which is preliminary data.</text>
</comment>
<dbReference type="InterPro" id="IPR000683">
    <property type="entry name" value="Gfo/Idh/MocA-like_OxRdtase_N"/>
</dbReference>
<evidence type="ECO:0000313" key="3">
    <source>
        <dbReference type="EMBL" id="MDN5214242.1"/>
    </source>
</evidence>
<accession>A0ABT8L902</accession>
<dbReference type="Proteomes" id="UP001172083">
    <property type="component" value="Unassembled WGS sequence"/>
</dbReference>
<gene>
    <name evidence="3" type="ORF">QQ020_19345</name>
</gene>
<evidence type="ECO:0000259" key="2">
    <source>
        <dbReference type="Pfam" id="PF22725"/>
    </source>
</evidence>
<dbReference type="Gene3D" id="3.30.360.10">
    <property type="entry name" value="Dihydrodipicolinate Reductase, domain 2"/>
    <property type="match status" value="1"/>
</dbReference>
<dbReference type="InterPro" id="IPR055170">
    <property type="entry name" value="GFO_IDH_MocA-like_dom"/>
</dbReference>
<dbReference type="InterPro" id="IPR036291">
    <property type="entry name" value="NAD(P)-bd_dom_sf"/>
</dbReference>
<evidence type="ECO:0000313" key="4">
    <source>
        <dbReference type="Proteomes" id="UP001172083"/>
    </source>
</evidence>
<name>A0ABT8L902_9BACT</name>
<reference evidence="3" key="1">
    <citation type="submission" date="2023-06" db="EMBL/GenBank/DDBJ databases">
        <title>Genomic of Agaribacillus aureum.</title>
        <authorList>
            <person name="Wang G."/>
        </authorList>
    </citation>
    <scope>NUCLEOTIDE SEQUENCE</scope>
    <source>
        <strain evidence="3">BMA12</strain>
    </source>
</reference>
<feature type="domain" description="Gfo/Idh/MocA-like oxidoreductase N-terminal" evidence="1">
    <location>
        <begin position="2"/>
        <end position="121"/>
    </location>
</feature>
<sequence length="336" mass="37588">MINTGVIGYGYWGPNIVRNFVSNENLNVVKVSDIAEDRLKLLSANYPDIKAETEAESILNDPDIELVAIITSTSTHFKLAKQALLNGKHIFVEKPFTATVAEAEELIEIAEKKGLLIMVDHTFLFTGAVRKMKELVESGELGSLYYYDSVRVNLGLFQYDANVIWDLAPHDLSIMNFLNKDIKPVSVNAVGADHIGKGFEDVAYLTVKCENNFIGHFHANWLSPVKVRKTLVAGDKKMLVWDDLEADEKIKIYNKRVEEVQEKSEFYKLQVKYHSGDILVPVVEMTEALKLEAAHLVDCIQNKTKPINGGLEGLQVVKILEASDISLRNGGKEVKL</sequence>
<dbReference type="InterPro" id="IPR051450">
    <property type="entry name" value="Gfo/Idh/MocA_Oxidoreductases"/>
</dbReference>
<dbReference type="EMBL" id="JAUJEB010000004">
    <property type="protein sequence ID" value="MDN5214242.1"/>
    <property type="molecule type" value="Genomic_DNA"/>
</dbReference>
<dbReference type="Pfam" id="PF01408">
    <property type="entry name" value="GFO_IDH_MocA"/>
    <property type="match status" value="1"/>
</dbReference>
<dbReference type="Pfam" id="PF22725">
    <property type="entry name" value="GFO_IDH_MocA_C3"/>
    <property type="match status" value="1"/>
</dbReference>
<protein>
    <submittedName>
        <fullName evidence="3">Gfo/Idh/MocA family oxidoreductase</fullName>
    </submittedName>
</protein>